<evidence type="ECO:0000313" key="5">
    <source>
        <dbReference type="Proteomes" id="UP000821866"/>
    </source>
</evidence>
<comment type="caution">
    <text evidence="4">The sequence shown here is derived from an EMBL/GenBank/DDBJ whole genome shotgun (WGS) entry which is preliminary data.</text>
</comment>
<organism evidence="4 5">
    <name type="scientific">Rhipicephalus microplus</name>
    <name type="common">Cattle tick</name>
    <name type="synonym">Boophilus microplus</name>
    <dbReference type="NCBI Taxonomy" id="6941"/>
    <lineage>
        <taxon>Eukaryota</taxon>
        <taxon>Metazoa</taxon>
        <taxon>Ecdysozoa</taxon>
        <taxon>Arthropoda</taxon>
        <taxon>Chelicerata</taxon>
        <taxon>Arachnida</taxon>
        <taxon>Acari</taxon>
        <taxon>Parasitiformes</taxon>
        <taxon>Ixodida</taxon>
        <taxon>Ixodoidea</taxon>
        <taxon>Ixodidae</taxon>
        <taxon>Rhipicephalinae</taxon>
        <taxon>Rhipicephalus</taxon>
        <taxon>Boophilus</taxon>
    </lineage>
</organism>
<name>A0A9J6EJ48_RHIMP</name>
<dbReference type="PROSITE" id="PS50841">
    <property type="entry name" value="DIX"/>
    <property type="match status" value="1"/>
</dbReference>
<dbReference type="InterPro" id="IPR038207">
    <property type="entry name" value="DIX_dom_sf"/>
</dbReference>
<dbReference type="InterPro" id="IPR001158">
    <property type="entry name" value="DIX"/>
</dbReference>
<evidence type="ECO:0000313" key="4">
    <source>
        <dbReference type="EMBL" id="KAH8034287.1"/>
    </source>
</evidence>
<dbReference type="EMBL" id="JABSTU010000004">
    <property type="protein sequence ID" value="KAH8034287.1"/>
    <property type="molecule type" value="Genomic_DNA"/>
</dbReference>
<dbReference type="GO" id="GO:0016055">
    <property type="term" value="P:Wnt signaling pathway"/>
    <property type="evidence" value="ECO:0007669"/>
    <property type="project" value="UniProtKB-KW"/>
</dbReference>
<evidence type="ECO:0000256" key="2">
    <source>
        <dbReference type="SAM" id="MobiDB-lite"/>
    </source>
</evidence>
<feature type="domain" description="DIX" evidence="3">
    <location>
        <begin position="162"/>
        <end position="245"/>
    </location>
</feature>
<reference evidence="4" key="2">
    <citation type="submission" date="2021-09" db="EMBL/GenBank/DDBJ databases">
        <authorList>
            <person name="Jia N."/>
            <person name="Wang J."/>
            <person name="Shi W."/>
            <person name="Du L."/>
            <person name="Sun Y."/>
            <person name="Zhan W."/>
            <person name="Jiang J."/>
            <person name="Wang Q."/>
            <person name="Zhang B."/>
            <person name="Ji P."/>
            <person name="Sakyi L.B."/>
            <person name="Cui X."/>
            <person name="Yuan T."/>
            <person name="Jiang B."/>
            <person name="Yang W."/>
            <person name="Lam T.T.-Y."/>
            <person name="Chang Q."/>
            <person name="Ding S."/>
            <person name="Wang X."/>
            <person name="Zhu J."/>
            <person name="Ruan X."/>
            <person name="Zhao L."/>
            <person name="Wei J."/>
            <person name="Que T."/>
            <person name="Du C."/>
            <person name="Cheng J."/>
            <person name="Dai P."/>
            <person name="Han X."/>
            <person name="Huang E."/>
            <person name="Gao Y."/>
            <person name="Liu J."/>
            <person name="Shao H."/>
            <person name="Ye R."/>
            <person name="Li L."/>
            <person name="Wei W."/>
            <person name="Wang X."/>
            <person name="Wang C."/>
            <person name="Huo Q."/>
            <person name="Li W."/>
            <person name="Guo W."/>
            <person name="Chen H."/>
            <person name="Chen S."/>
            <person name="Zhou L."/>
            <person name="Zhou L."/>
            <person name="Ni X."/>
            <person name="Tian J."/>
            <person name="Zhou Y."/>
            <person name="Sheng Y."/>
            <person name="Liu T."/>
            <person name="Pan Y."/>
            <person name="Xia L."/>
            <person name="Li J."/>
            <person name="Zhao F."/>
            <person name="Cao W."/>
        </authorList>
    </citation>
    <scope>NUCLEOTIDE SEQUENCE</scope>
    <source>
        <strain evidence="4">Rmic-2018</strain>
        <tissue evidence="4">Larvae</tissue>
    </source>
</reference>
<protein>
    <recommendedName>
        <fullName evidence="3">DIX domain-containing protein</fullName>
    </recommendedName>
</protein>
<reference evidence="4" key="1">
    <citation type="journal article" date="2020" name="Cell">
        <title>Large-Scale Comparative Analyses of Tick Genomes Elucidate Their Genetic Diversity and Vector Capacities.</title>
        <authorList>
            <consortium name="Tick Genome and Microbiome Consortium (TIGMIC)"/>
            <person name="Jia N."/>
            <person name="Wang J."/>
            <person name="Shi W."/>
            <person name="Du L."/>
            <person name="Sun Y."/>
            <person name="Zhan W."/>
            <person name="Jiang J.F."/>
            <person name="Wang Q."/>
            <person name="Zhang B."/>
            <person name="Ji P."/>
            <person name="Bell-Sakyi L."/>
            <person name="Cui X.M."/>
            <person name="Yuan T.T."/>
            <person name="Jiang B.G."/>
            <person name="Yang W.F."/>
            <person name="Lam T.T."/>
            <person name="Chang Q.C."/>
            <person name="Ding S.J."/>
            <person name="Wang X.J."/>
            <person name="Zhu J.G."/>
            <person name="Ruan X.D."/>
            <person name="Zhao L."/>
            <person name="Wei J.T."/>
            <person name="Ye R.Z."/>
            <person name="Que T.C."/>
            <person name="Du C.H."/>
            <person name="Zhou Y.H."/>
            <person name="Cheng J.X."/>
            <person name="Dai P.F."/>
            <person name="Guo W.B."/>
            <person name="Han X.H."/>
            <person name="Huang E.J."/>
            <person name="Li L.F."/>
            <person name="Wei W."/>
            <person name="Gao Y.C."/>
            <person name="Liu J.Z."/>
            <person name="Shao H.Z."/>
            <person name="Wang X."/>
            <person name="Wang C.C."/>
            <person name="Yang T.C."/>
            <person name="Huo Q.B."/>
            <person name="Li W."/>
            <person name="Chen H.Y."/>
            <person name="Chen S.E."/>
            <person name="Zhou L.G."/>
            <person name="Ni X.B."/>
            <person name="Tian J.H."/>
            <person name="Sheng Y."/>
            <person name="Liu T."/>
            <person name="Pan Y.S."/>
            <person name="Xia L.Y."/>
            <person name="Li J."/>
            <person name="Zhao F."/>
            <person name="Cao W.C."/>
        </authorList>
    </citation>
    <scope>NUCLEOTIDE SEQUENCE</scope>
    <source>
        <strain evidence="4">Rmic-2018</strain>
    </source>
</reference>
<dbReference type="Proteomes" id="UP000821866">
    <property type="component" value="Chromosome 2"/>
</dbReference>
<gene>
    <name evidence="4" type="ORF">HPB51_022737</name>
</gene>
<feature type="region of interest" description="Disordered" evidence="2">
    <location>
        <begin position="1"/>
        <end position="20"/>
    </location>
</feature>
<proteinExistence type="predicted"/>
<dbReference type="Pfam" id="PF00778">
    <property type="entry name" value="DIX"/>
    <property type="match status" value="1"/>
</dbReference>
<evidence type="ECO:0000259" key="3">
    <source>
        <dbReference type="PROSITE" id="PS50841"/>
    </source>
</evidence>
<sequence>MMRVRLSHRGTGRTESSQEEVAAMFGDSDRETGGVEALAVEVAEESPVLRPLRVSIEVRESSTSTNIVSVGKSHNAGIIIITFTSIITQTLCQSSVADWRMLDSKAVYEDEKLCEDGEFADTERYDEEQPPHAKRPMMPPGGEQDHSELVQRTEQLRPDVEREHEELFWRIEGLVGGAGRQAVQGGEIITPHRFRSFISKKGNHRFFWRSCQEFGTDVVSEEMPDDNEVLSLGGQDPCHEQLLHDVEQDPGELNRLIDQLSPDLLRSHGDLLRFIEQLPPDVEQVQGSLIRHIQQLPCKVVRDDGDNHSELNRLIQKLPAEMVCDYSELIRCVEHQLLDVEQNHAALDVEQYHSELYRLLHQLPPNVVRDHSDLLRLIEHLLPDMLRDHGD</sequence>
<evidence type="ECO:0000256" key="1">
    <source>
        <dbReference type="PROSITE-ProRule" id="PRU00069"/>
    </source>
</evidence>
<keyword evidence="1" id="KW-0879">Wnt signaling pathway</keyword>
<keyword evidence="5" id="KW-1185">Reference proteome</keyword>
<feature type="compositionally biased region" description="Basic residues" evidence="2">
    <location>
        <begin position="1"/>
        <end position="11"/>
    </location>
</feature>
<feature type="region of interest" description="Disordered" evidence="2">
    <location>
        <begin position="123"/>
        <end position="145"/>
    </location>
</feature>
<accession>A0A9J6EJ48</accession>
<dbReference type="Gene3D" id="2.40.240.130">
    <property type="match status" value="1"/>
</dbReference>
<dbReference type="AlphaFoldDB" id="A0A9J6EJ48"/>